<accession>A0A8S3I624</accession>
<reference evidence="2" key="1">
    <citation type="submission" date="2021-02" db="EMBL/GenBank/DDBJ databases">
        <authorList>
            <person name="Nowell W R."/>
        </authorList>
    </citation>
    <scope>NUCLEOTIDE SEQUENCE</scope>
</reference>
<feature type="non-terminal residue" evidence="2">
    <location>
        <position position="64"/>
    </location>
</feature>
<dbReference type="Proteomes" id="UP000681720">
    <property type="component" value="Unassembled WGS sequence"/>
</dbReference>
<gene>
    <name evidence="2" type="ORF">GIL414_LOCUS74484</name>
</gene>
<sequence length="64" mass="7205">MADQLLLSDNTDDDQAQGDGSSSSVLSDDENSQTLTKSFTSFLSNEDIHNCLYVTNINWRRRFS</sequence>
<feature type="compositionally biased region" description="Low complexity" evidence="1">
    <location>
        <begin position="17"/>
        <end position="26"/>
    </location>
</feature>
<evidence type="ECO:0000313" key="2">
    <source>
        <dbReference type="EMBL" id="CAF5194958.1"/>
    </source>
</evidence>
<proteinExistence type="predicted"/>
<evidence type="ECO:0000313" key="3">
    <source>
        <dbReference type="Proteomes" id="UP000681720"/>
    </source>
</evidence>
<evidence type="ECO:0000256" key="1">
    <source>
        <dbReference type="SAM" id="MobiDB-lite"/>
    </source>
</evidence>
<feature type="region of interest" description="Disordered" evidence="1">
    <location>
        <begin position="1"/>
        <end position="31"/>
    </location>
</feature>
<name>A0A8S3I624_9BILA</name>
<dbReference type="AlphaFoldDB" id="A0A8S3I624"/>
<protein>
    <submittedName>
        <fullName evidence="2">Uncharacterized protein</fullName>
    </submittedName>
</protein>
<organism evidence="2 3">
    <name type="scientific">Rotaria magnacalcarata</name>
    <dbReference type="NCBI Taxonomy" id="392030"/>
    <lineage>
        <taxon>Eukaryota</taxon>
        <taxon>Metazoa</taxon>
        <taxon>Spiralia</taxon>
        <taxon>Gnathifera</taxon>
        <taxon>Rotifera</taxon>
        <taxon>Eurotatoria</taxon>
        <taxon>Bdelloidea</taxon>
        <taxon>Philodinida</taxon>
        <taxon>Philodinidae</taxon>
        <taxon>Rotaria</taxon>
    </lineage>
</organism>
<dbReference type="EMBL" id="CAJOBJ010340948">
    <property type="protein sequence ID" value="CAF5194958.1"/>
    <property type="molecule type" value="Genomic_DNA"/>
</dbReference>
<comment type="caution">
    <text evidence="2">The sequence shown here is derived from an EMBL/GenBank/DDBJ whole genome shotgun (WGS) entry which is preliminary data.</text>
</comment>